<protein>
    <submittedName>
        <fullName evidence="2">Uncharacterized protein</fullName>
    </submittedName>
</protein>
<accession>A0AAD7KGC9</accession>
<evidence type="ECO:0000256" key="1">
    <source>
        <dbReference type="SAM" id="SignalP"/>
    </source>
</evidence>
<comment type="caution">
    <text evidence="2">The sequence shown here is derived from an EMBL/GenBank/DDBJ whole genome shotgun (WGS) entry which is preliminary data.</text>
</comment>
<keyword evidence="3" id="KW-1185">Reference proteome</keyword>
<dbReference type="AlphaFoldDB" id="A0AAD7KGC9"/>
<name>A0AAD7KGC9_9AGAR</name>
<dbReference type="Proteomes" id="UP001215280">
    <property type="component" value="Unassembled WGS sequence"/>
</dbReference>
<keyword evidence="1" id="KW-0732">Signal</keyword>
<evidence type="ECO:0000313" key="2">
    <source>
        <dbReference type="EMBL" id="KAJ7785067.1"/>
    </source>
</evidence>
<feature type="chain" id="PRO_5042208061" evidence="1">
    <location>
        <begin position="18"/>
        <end position="380"/>
    </location>
</feature>
<evidence type="ECO:0000313" key="3">
    <source>
        <dbReference type="Proteomes" id="UP001215280"/>
    </source>
</evidence>
<gene>
    <name evidence="2" type="ORF">DFH07DRAFT_975491</name>
</gene>
<dbReference type="Gene3D" id="2.60.120.260">
    <property type="entry name" value="Galactose-binding domain-like"/>
    <property type="match status" value="2"/>
</dbReference>
<reference evidence="2" key="1">
    <citation type="submission" date="2023-03" db="EMBL/GenBank/DDBJ databases">
        <title>Massive genome expansion in bonnet fungi (Mycena s.s.) driven by repeated elements and novel gene families across ecological guilds.</title>
        <authorList>
            <consortium name="Lawrence Berkeley National Laboratory"/>
            <person name="Harder C.B."/>
            <person name="Miyauchi S."/>
            <person name="Viragh M."/>
            <person name="Kuo A."/>
            <person name="Thoen E."/>
            <person name="Andreopoulos B."/>
            <person name="Lu D."/>
            <person name="Skrede I."/>
            <person name="Drula E."/>
            <person name="Henrissat B."/>
            <person name="Morin E."/>
            <person name="Kohler A."/>
            <person name="Barry K."/>
            <person name="LaButti K."/>
            <person name="Morin E."/>
            <person name="Salamov A."/>
            <person name="Lipzen A."/>
            <person name="Mereny Z."/>
            <person name="Hegedus B."/>
            <person name="Baldrian P."/>
            <person name="Stursova M."/>
            <person name="Weitz H."/>
            <person name="Taylor A."/>
            <person name="Grigoriev I.V."/>
            <person name="Nagy L.G."/>
            <person name="Martin F."/>
            <person name="Kauserud H."/>
        </authorList>
    </citation>
    <scope>NUCLEOTIDE SEQUENCE</scope>
    <source>
        <strain evidence="2">CBHHK188m</strain>
    </source>
</reference>
<proteinExistence type="predicted"/>
<organism evidence="2 3">
    <name type="scientific">Mycena maculata</name>
    <dbReference type="NCBI Taxonomy" id="230809"/>
    <lineage>
        <taxon>Eukaryota</taxon>
        <taxon>Fungi</taxon>
        <taxon>Dikarya</taxon>
        <taxon>Basidiomycota</taxon>
        <taxon>Agaricomycotina</taxon>
        <taxon>Agaricomycetes</taxon>
        <taxon>Agaricomycetidae</taxon>
        <taxon>Agaricales</taxon>
        <taxon>Marasmiineae</taxon>
        <taxon>Mycenaceae</taxon>
        <taxon>Mycena</taxon>
    </lineage>
</organism>
<feature type="signal peptide" evidence="1">
    <location>
        <begin position="1"/>
        <end position="17"/>
    </location>
</feature>
<dbReference type="EMBL" id="JARJLG010000001">
    <property type="protein sequence ID" value="KAJ7785067.1"/>
    <property type="molecule type" value="Genomic_DNA"/>
</dbReference>
<sequence length="380" mass="39350">MNPLIFVCTLFTVLAAGLSIVDESAFDTSLSARQDADGLIYTSSSWIWTDAASGSTPRAFRKDLSPPFGKSLVAADILISVFGSLSLYVNGAFLGDPASTTTPSAAVFCADLLPSENVFAVEASTVDGFVGGLIATILVTYSDGTTDTIVSDSSWLSFAPAPAGFEQPAFDDTEWLPATTIGTYGEAPWDELLLPQNPPAAFTTDAVWVWTDVIPAGAFTAVPPSQRAFRATFPPLPGQTLGAGSIIVNAADAYTLYVNGVEVGSGFDQTQAQVYQVNFAPGEAEVLVAVLATKVSTGDAGVLVSVALNMAPSGRANCTAGLFYTATAAPWKSTTGAIPAGWQLPGFNDSAWPEAVLEGTWPTAPWGTPSVVAVSPPVDV</sequence>